<dbReference type="Proteomes" id="UP000193804">
    <property type="component" value="Unassembled WGS sequence"/>
</dbReference>
<evidence type="ECO:0000313" key="2">
    <source>
        <dbReference type="Proteomes" id="UP000193804"/>
    </source>
</evidence>
<reference evidence="2" key="1">
    <citation type="submission" date="2017-04" db="EMBL/GenBank/DDBJ databases">
        <authorList>
            <person name="Varghese N."/>
            <person name="Submissions S."/>
        </authorList>
    </citation>
    <scope>NUCLEOTIDE SEQUENCE [LARGE SCALE GENOMIC DNA]</scope>
    <source>
        <strain evidence="2">DSM 4125</strain>
    </source>
</reference>
<evidence type="ECO:0000313" key="1">
    <source>
        <dbReference type="EMBL" id="SMG27710.1"/>
    </source>
</evidence>
<name>A0A1X7JIV2_9BACT</name>
<dbReference type="OrthoDB" id="982438at2"/>
<dbReference type="RefSeq" id="WP_085516586.1">
    <property type="nucleotide sequence ID" value="NZ_FXAW01000003.1"/>
</dbReference>
<proteinExistence type="predicted"/>
<dbReference type="STRING" id="1028.SAMN05661096_01652"/>
<dbReference type="AlphaFoldDB" id="A0A1X7JIV2"/>
<sequence>MLKASPNFHNGINFIQISSLPYEQQELFGGWIPQSAMLKLEINNISLPDCVEYQDYAYWFDFQYQDQNSLLESSL</sequence>
<accession>A0A1X7JIV2</accession>
<dbReference type="EMBL" id="FXAW01000003">
    <property type="protein sequence ID" value="SMG27710.1"/>
    <property type="molecule type" value="Genomic_DNA"/>
</dbReference>
<organism evidence="1 2">
    <name type="scientific">Marivirga sericea</name>
    <dbReference type="NCBI Taxonomy" id="1028"/>
    <lineage>
        <taxon>Bacteria</taxon>
        <taxon>Pseudomonadati</taxon>
        <taxon>Bacteroidota</taxon>
        <taxon>Cytophagia</taxon>
        <taxon>Cytophagales</taxon>
        <taxon>Marivirgaceae</taxon>
        <taxon>Marivirga</taxon>
    </lineage>
</organism>
<keyword evidence="2" id="KW-1185">Reference proteome</keyword>
<gene>
    <name evidence="1" type="ORF">SAMN05661096_01652</name>
</gene>
<protein>
    <submittedName>
        <fullName evidence="1">Uncharacterized protein</fullName>
    </submittedName>
</protein>